<dbReference type="AlphaFoldDB" id="A0A1M4W902"/>
<evidence type="ECO:0000313" key="2">
    <source>
        <dbReference type="Proteomes" id="UP000184236"/>
    </source>
</evidence>
<evidence type="ECO:0008006" key="3">
    <source>
        <dbReference type="Google" id="ProtNLM"/>
    </source>
</evidence>
<dbReference type="Proteomes" id="UP000184236">
    <property type="component" value="Unassembled WGS sequence"/>
</dbReference>
<dbReference type="SUPFAM" id="SSF51905">
    <property type="entry name" value="FAD/NAD(P)-binding domain"/>
    <property type="match status" value="1"/>
</dbReference>
<keyword evidence="2" id="KW-1185">Reference proteome</keyword>
<dbReference type="InterPro" id="IPR036188">
    <property type="entry name" value="FAD/NAD-bd_sf"/>
</dbReference>
<gene>
    <name evidence="1" type="ORF">SAMN05444408_10464</name>
</gene>
<accession>A0A1M4W902</accession>
<dbReference type="OrthoDB" id="9806179at2"/>
<reference evidence="2" key="1">
    <citation type="submission" date="2016-11" db="EMBL/GenBank/DDBJ databases">
        <authorList>
            <person name="Varghese N."/>
            <person name="Submissions S."/>
        </authorList>
    </citation>
    <scope>NUCLEOTIDE SEQUENCE [LARGE SCALE GENOMIC DNA]</scope>
    <source>
        <strain evidence="2">DSM 26898</strain>
    </source>
</reference>
<evidence type="ECO:0000313" key="1">
    <source>
        <dbReference type="EMBL" id="SHE77687.1"/>
    </source>
</evidence>
<dbReference type="STRING" id="1302685.SAMN05444408_10464"/>
<name>A0A1M4W902_9FLAO</name>
<proteinExistence type="predicted"/>
<dbReference type="Gene3D" id="3.50.50.60">
    <property type="entry name" value="FAD/NAD(P)-binding domain"/>
    <property type="match status" value="1"/>
</dbReference>
<protein>
    <recommendedName>
        <fullName evidence="3">Pyridine nucleotide-disulphide oxidoreductase</fullName>
    </recommendedName>
</protein>
<organism evidence="1 2">
    <name type="scientific">Chryseobacterium takakiae</name>
    <dbReference type="NCBI Taxonomy" id="1302685"/>
    <lineage>
        <taxon>Bacteria</taxon>
        <taxon>Pseudomonadati</taxon>
        <taxon>Bacteroidota</taxon>
        <taxon>Flavobacteriia</taxon>
        <taxon>Flavobacteriales</taxon>
        <taxon>Weeksellaceae</taxon>
        <taxon>Chryseobacterium group</taxon>
        <taxon>Chryseobacterium</taxon>
    </lineage>
</organism>
<dbReference type="EMBL" id="FQVO01000004">
    <property type="protein sequence ID" value="SHE77687.1"/>
    <property type="molecule type" value="Genomic_DNA"/>
</dbReference>
<sequence>MKNTSNQFDVIIIGGNYSGLSAAMALGRSFGKILFLMQLKFSNIGHISQIFLSNLSSLERISAIVFFPLIEICPTIL</sequence>